<dbReference type="Proteomes" id="UP000727907">
    <property type="component" value="Unassembled WGS sequence"/>
</dbReference>
<dbReference type="PANTHER" id="PTHR42928:SF5">
    <property type="entry name" value="BLR1237 PROTEIN"/>
    <property type="match status" value="1"/>
</dbReference>
<dbReference type="RefSeq" id="WP_216957022.1">
    <property type="nucleotide sequence ID" value="NZ_JAHOPB010000001.1"/>
</dbReference>
<accession>A0ABS6IER0</accession>
<keyword evidence="2" id="KW-0732">Signal</keyword>
<sequence length="312" mass="33466">MTSRRTALKLGAAVAGSFMINRGALAADSIRVIVPWGQGGQVGQLFQLIQGPFTKAMGMPVVIDFVAGDGGKLGTRETIRSKPDSRTLLINCPDILARWEFEGDKLLADLRPVAKLTRGMSLAIAVREDSALKDWQGMSNASKSSALTMPEGGSERLLLDMVKKRTGISFTMQPSNSWASAAALLLSGKADLAHFGTDWALTYNEKASAKDKLRFLATFGAERAPELPNVPTFAEIVGDPKAAFAFSFAVWSAATADKAFTDKATAALLSIAGNEAMHAEARKLRIPLQIDGPQVVLETLARDRRVLKDVYG</sequence>
<feature type="chain" id="PRO_5046977009" description="ABC transporter substrate-binding protein" evidence="2">
    <location>
        <begin position="27"/>
        <end position="312"/>
    </location>
</feature>
<dbReference type="EMBL" id="JAHOPB010000001">
    <property type="protein sequence ID" value="MBU8872728.1"/>
    <property type="molecule type" value="Genomic_DNA"/>
</dbReference>
<dbReference type="PANTHER" id="PTHR42928">
    <property type="entry name" value="TRICARBOXYLATE-BINDING PROTEIN"/>
    <property type="match status" value="1"/>
</dbReference>
<comment type="similarity">
    <text evidence="1">Belongs to the UPF0065 (bug) family.</text>
</comment>
<evidence type="ECO:0008006" key="5">
    <source>
        <dbReference type="Google" id="ProtNLM"/>
    </source>
</evidence>
<feature type="signal peptide" evidence="2">
    <location>
        <begin position="1"/>
        <end position="26"/>
    </location>
</feature>
<name>A0ABS6IER0_9HYPH</name>
<evidence type="ECO:0000313" key="3">
    <source>
        <dbReference type="EMBL" id="MBU8872728.1"/>
    </source>
</evidence>
<proteinExistence type="inferred from homology"/>
<protein>
    <recommendedName>
        <fullName evidence="5">ABC transporter substrate-binding protein</fullName>
    </recommendedName>
</protein>
<evidence type="ECO:0000256" key="1">
    <source>
        <dbReference type="ARBA" id="ARBA00006987"/>
    </source>
</evidence>
<evidence type="ECO:0000256" key="2">
    <source>
        <dbReference type="SAM" id="SignalP"/>
    </source>
</evidence>
<organism evidence="3 4">
    <name type="scientific">Reyranella humidisoli</name>
    <dbReference type="NCBI Taxonomy" id="2849149"/>
    <lineage>
        <taxon>Bacteria</taxon>
        <taxon>Pseudomonadati</taxon>
        <taxon>Pseudomonadota</taxon>
        <taxon>Alphaproteobacteria</taxon>
        <taxon>Hyphomicrobiales</taxon>
        <taxon>Reyranellaceae</taxon>
        <taxon>Reyranella</taxon>
    </lineage>
</organism>
<dbReference type="PROSITE" id="PS51318">
    <property type="entry name" value="TAT"/>
    <property type="match status" value="1"/>
</dbReference>
<reference evidence="3 4" key="1">
    <citation type="submission" date="2021-06" db="EMBL/GenBank/DDBJ databases">
        <authorList>
            <person name="Lee D.H."/>
        </authorList>
    </citation>
    <scope>NUCLEOTIDE SEQUENCE [LARGE SCALE GENOMIC DNA]</scope>
    <source>
        <strain evidence="3 4">MMS21-HV4-11</strain>
    </source>
</reference>
<dbReference type="InterPro" id="IPR006311">
    <property type="entry name" value="TAT_signal"/>
</dbReference>
<dbReference type="Pfam" id="PF03401">
    <property type="entry name" value="TctC"/>
    <property type="match status" value="1"/>
</dbReference>
<comment type="caution">
    <text evidence="3">The sequence shown here is derived from an EMBL/GenBank/DDBJ whole genome shotgun (WGS) entry which is preliminary data.</text>
</comment>
<evidence type="ECO:0000313" key="4">
    <source>
        <dbReference type="Proteomes" id="UP000727907"/>
    </source>
</evidence>
<gene>
    <name evidence="3" type="ORF">KQ910_03090</name>
</gene>
<keyword evidence="4" id="KW-1185">Reference proteome</keyword>
<dbReference type="InterPro" id="IPR005064">
    <property type="entry name" value="BUG"/>
</dbReference>